<dbReference type="RefSeq" id="XP_033689270.1">
    <property type="nucleotide sequence ID" value="XM_033832633.1"/>
</dbReference>
<dbReference type="EMBL" id="ML987190">
    <property type="protein sequence ID" value="KAF2254266.1"/>
    <property type="molecule type" value="Genomic_DNA"/>
</dbReference>
<name>A0A6A6IV51_9PLEO</name>
<dbReference type="AlphaFoldDB" id="A0A6A6IV51"/>
<reference evidence="2" key="1">
    <citation type="journal article" date="2020" name="Stud. Mycol.">
        <title>101 Dothideomycetes genomes: a test case for predicting lifestyles and emergence of pathogens.</title>
        <authorList>
            <person name="Haridas S."/>
            <person name="Albert R."/>
            <person name="Binder M."/>
            <person name="Bloem J."/>
            <person name="Labutti K."/>
            <person name="Salamov A."/>
            <person name="Andreopoulos B."/>
            <person name="Baker S."/>
            <person name="Barry K."/>
            <person name="Bills G."/>
            <person name="Bluhm B."/>
            <person name="Cannon C."/>
            <person name="Castanera R."/>
            <person name="Culley D."/>
            <person name="Daum C."/>
            <person name="Ezra D."/>
            <person name="Gonzalez J."/>
            <person name="Henrissat B."/>
            <person name="Kuo A."/>
            <person name="Liang C."/>
            <person name="Lipzen A."/>
            <person name="Lutzoni F."/>
            <person name="Magnuson J."/>
            <person name="Mondo S."/>
            <person name="Nolan M."/>
            <person name="Ohm R."/>
            <person name="Pangilinan J."/>
            <person name="Park H.-J."/>
            <person name="Ramirez L."/>
            <person name="Alfaro M."/>
            <person name="Sun H."/>
            <person name="Tritt A."/>
            <person name="Yoshinaga Y."/>
            <person name="Zwiers L.-H."/>
            <person name="Turgeon B."/>
            <person name="Goodwin S."/>
            <person name="Spatafora J."/>
            <person name="Crous P."/>
            <person name="Grigoriev I."/>
        </authorList>
    </citation>
    <scope>NUCLEOTIDE SEQUENCE</scope>
    <source>
        <strain evidence="2">CBS 122368</strain>
    </source>
</reference>
<dbReference type="Proteomes" id="UP000800094">
    <property type="component" value="Unassembled WGS sequence"/>
</dbReference>
<proteinExistence type="predicted"/>
<protein>
    <submittedName>
        <fullName evidence="2">Uncharacterized protein</fullName>
    </submittedName>
</protein>
<gene>
    <name evidence="2" type="ORF">BU26DRAFT_558971</name>
</gene>
<dbReference type="GeneID" id="54585963"/>
<evidence type="ECO:0000313" key="2">
    <source>
        <dbReference type="EMBL" id="KAF2254266.1"/>
    </source>
</evidence>
<sequence>MAPPDLTADYKLYLTQRTLPCEAKLNAIRLEWLSMRDFPGDSCVVDKARWLADQRGKRLRGVIEVWRTLPNSPPLLPNPTLLSSFPVGLCQRSPNHPQLYPAPTPPDANRKVAKLQSQLQRATALNADLRRQLAQALKKDELTNIYTRIGCLQYELFHA</sequence>
<accession>A0A6A6IV51</accession>
<keyword evidence="1" id="KW-0175">Coiled coil</keyword>
<organism evidence="2 3">
    <name type="scientific">Trematosphaeria pertusa</name>
    <dbReference type="NCBI Taxonomy" id="390896"/>
    <lineage>
        <taxon>Eukaryota</taxon>
        <taxon>Fungi</taxon>
        <taxon>Dikarya</taxon>
        <taxon>Ascomycota</taxon>
        <taxon>Pezizomycotina</taxon>
        <taxon>Dothideomycetes</taxon>
        <taxon>Pleosporomycetidae</taxon>
        <taxon>Pleosporales</taxon>
        <taxon>Massarineae</taxon>
        <taxon>Trematosphaeriaceae</taxon>
        <taxon>Trematosphaeria</taxon>
    </lineage>
</organism>
<keyword evidence="3" id="KW-1185">Reference proteome</keyword>
<evidence type="ECO:0000313" key="3">
    <source>
        <dbReference type="Proteomes" id="UP000800094"/>
    </source>
</evidence>
<feature type="coiled-coil region" evidence="1">
    <location>
        <begin position="112"/>
        <end position="139"/>
    </location>
</feature>
<evidence type="ECO:0000256" key="1">
    <source>
        <dbReference type="SAM" id="Coils"/>
    </source>
</evidence>